<dbReference type="PANTHER" id="PTHR30572:SF4">
    <property type="entry name" value="ABC TRANSPORTER PERMEASE YTRF"/>
    <property type="match status" value="1"/>
</dbReference>
<comment type="caution">
    <text evidence="2">The sequence shown here is derived from an EMBL/GenBank/DDBJ whole genome shotgun (WGS) entry which is preliminary data.</text>
</comment>
<sequence length="415" mass="47802">MKFKYAIRGLSRRFFYSFLIIAQLIFGFYSMYETINLYKRMNLETNKAENFFKDKKVYALEVGSILNSSNNMDKIMAALKKIEGNSKYTFVKTSMTGEMIPAFNNYYQFAASDFKSNINGKTYFQIKNIVINKSYLKTYPLRVEKGRLFTSNDFNFIGKDNFVFPIVVGSNYGKYFKVGDEIPIDSRKSKRMGKIIGILKENEYGIGDISQIGNRYVNLNNYIISTDAIYEDKFELCDLTLYNANYILFDSSEDQSEIYKELTKIKKMFNDIPAIKDAGVRDLTKYITQDSDMLKEQYEIIFITSISVIIFVCITVIISILDSINKRKKEYGIHIMSGGKLFDIAGIMYLEIFSTFFIAYMITVSVIYYIDGKLININSLLILLIAMLVISIISAIIPVTRIFNLNISDLVKGDE</sequence>
<accession>A0ABS4KS75</accession>
<evidence type="ECO:0000256" key="1">
    <source>
        <dbReference type="SAM" id="Phobius"/>
    </source>
</evidence>
<evidence type="ECO:0000313" key="2">
    <source>
        <dbReference type="EMBL" id="MBP2032888.1"/>
    </source>
</evidence>
<proteinExistence type="predicted"/>
<feature type="transmembrane region" description="Helical" evidence="1">
    <location>
        <begin position="300"/>
        <end position="321"/>
    </location>
</feature>
<feature type="transmembrane region" description="Helical" evidence="1">
    <location>
        <begin position="341"/>
        <end position="370"/>
    </location>
</feature>
<name>A0ABS4KS75_9CLOT</name>
<feature type="transmembrane region" description="Helical" evidence="1">
    <location>
        <begin position="376"/>
        <end position="397"/>
    </location>
</feature>
<dbReference type="EMBL" id="JAGGLM010000008">
    <property type="protein sequence ID" value="MBP2032888.1"/>
    <property type="molecule type" value="Genomic_DNA"/>
</dbReference>
<keyword evidence="3" id="KW-1185">Reference proteome</keyword>
<evidence type="ECO:0000313" key="3">
    <source>
        <dbReference type="Proteomes" id="UP001519307"/>
    </source>
</evidence>
<dbReference type="InterPro" id="IPR050250">
    <property type="entry name" value="Macrolide_Exporter_MacB"/>
</dbReference>
<organism evidence="2 3">
    <name type="scientific">Clostridium algifaecis</name>
    <dbReference type="NCBI Taxonomy" id="1472040"/>
    <lineage>
        <taxon>Bacteria</taxon>
        <taxon>Bacillati</taxon>
        <taxon>Bacillota</taxon>
        <taxon>Clostridia</taxon>
        <taxon>Eubacteriales</taxon>
        <taxon>Clostridiaceae</taxon>
        <taxon>Clostridium</taxon>
    </lineage>
</organism>
<feature type="transmembrane region" description="Helical" evidence="1">
    <location>
        <begin position="14"/>
        <end position="32"/>
    </location>
</feature>
<keyword evidence="1" id="KW-0472">Membrane</keyword>
<dbReference type="PANTHER" id="PTHR30572">
    <property type="entry name" value="MEMBRANE COMPONENT OF TRANSPORTER-RELATED"/>
    <property type="match status" value="1"/>
</dbReference>
<dbReference type="RefSeq" id="WP_209702047.1">
    <property type="nucleotide sequence ID" value="NZ_JAGGLM010000008.1"/>
</dbReference>
<reference evidence="2 3" key="1">
    <citation type="submission" date="2021-03" db="EMBL/GenBank/DDBJ databases">
        <title>Genomic Encyclopedia of Type Strains, Phase IV (KMG-IV): sequencing the most valuable type-strain genomes for metagenomic binning, comparative biology and taxonomic classification.</title>
        <authorList>
            <person name="Goeker M."/>
        </authorList>
    </citation>
    <scope>NUCLEOTIDE SEQUENCE [LARGE SCALE GENOMIC DNA]</scope>
    <source>
        <strain evidence="2 3">DSM 28783</strain>
    </source>
</reference>
<protein>
    <submittedName>
        <fullName evidence="2">ABC transport system permease protein</fullName>
    </submittedName>
</protein>
<keyword evidence="1" id="KW-0812">Transmembrane</keyword>
<keyword evidence="1" id="KW-1133">Transmembrane helix</keyword>
<dbReference type="Proteomes" id="UP001519307">
    <property type="component" value="Unassembled WGS sequence"/>
</dbReference>
<gene>
    <name evidence="2" type="ORF">J2Z42_001567</name>
</gene>